<dbReference type="Proteomes" id="UP000800035">
    <property type="component" value="Unassembled WGS sequence"/>
</dbReference>
<gene>
    <name evidence="1" type="ORF">CC80DRAFT_555798</name>
</gene>
<name>A0A6A5T9N9_9PLEO</name>
<accession>A0A6A5T9N9</accession>
<keyword evidence="2" id="KW-1185">Reference proteome</keyword>
<proteinExistence type="predicted"/>
<dbReference type="AlphaFoldDB" id="A0A6A5T9N9"/>
<evidence type="ECO:0000313" key="2">
    <source>
        <dbReference type="Proteomes" id="UP000800035"/>
    </source>
</evidence>
<dbReference type="OrthoDB" id="3682330at2759"/>
<sequence>MYSSSQAESNQAKESAWSRLPAEIKMKIFSHAGIVILRPVQPTTAPIHTIRLLTDGMGRVDRESNILATDAFYKENIFVAEFCRSYNGGRTFQTPPPAYGHLVRRLEVHLRIELTPLSIQKLLDRESDWRYLLALDEGAGELRSWRLRDQSPGPLHRGGVDLGWHPSVTDWQDGFPNLDTLKIVLICNEIIRGLEGLKDCRKCLVSLWRPKRDRNEEGQNHFVGVVKELLMGTRIKIGAKKVDVKVQGMTDCNQHYLCTGSCAEDLRTAILDMVPVRNDN</sequence>
<protein>
    <submittedName>
        <fullName evidence="1">Uncharacterized protein</fullName>
    </submittedName>
</protein>
<reference evidence="1" key="1">
    <citation type="journal article" date="2020" name="Stud. Mycol.">
        <title>101 Dothideomycetes genomes: a test case for predicting lifestyles and emergence of pathogens.</title>
        <authorList>
            <person name="Haridas S."/>
            <person name="Albert R."/>
            <person name="Binder M."/>
            <person name="Bloem J."/>
            <person name="Labutti K."/>
            <person name="Salamov A."/>
            <person name="Andreopoulos B."/>
            <person name="Baker S."/>
            <person name="Barry K."/>
            <person name="Bills G."/>
            <person name="Bluhm B."/>
            <person name="Cannon C."/>
            <person name="Castanera R."/>
            <person name="Culley D."/>
            <person name="Daum C."/>
            <person name="Ezra D."/>
            <person name="Gonzalez J."/>
            <person name="Henrissat B."/>
            <person name="Kuo A."/>
            <person name="Liang C."/>
            <person name="Lipzen A."/>
            <person name="Lutzoni F."/>
            <person name="Magnuson J."/>
            <person name="Mondo S."/>
            <person name="Nolan M."/>
            <person name="Ohm R."/>
            <person name="Pangilinan J."/>
            <person name="Park H.-J."/>
            <person name="Ramirez L."/>
            <person name="Alfaro M."/>
            <person name="Sun H."/>
            <person name="Tritt A."/>
            <person name="Yoshinaga Y."/>
            <person name="Zwiers L.-H."/>
            <person name="Turgeon B."/>
            <person name="Goodwin S."/>
            <person name="Spatafora J."/>
            <person name="Crous P."/>
            <person name="Grigoriev I."/>
        </authorList>
    </citation>
    <scope>NUCLEOTIDE SEQUENCE</scope>
    <source>
        <strain evidence="1">CBS 675.92</strain>
    </source>
</reference>
<dbReference type="EMBL" id="ML977044">
    <property type="protein sequence ID" value="KAF1948990.1"/>
    <property type="molecule type" value="Genomic_DNA"/>
</dbReference>
<organism evidence="1 2">
    <name type="scientific">Byssothecium circinans</name>
    <dbReference type="NCBI Taxonomy" id="147558"/>
    <lineage>
        <taxon>Eukaryota</taxon>
        <taxon>Fungi</taxon>
        <taxon>Dikarya</taxon>
        <taxon>Ascomycota</taxon>
        <taxon>Pezizomycotina</taxon>
        <taxon>Dothideomycetes</taxon>
        <taxon>Pleosporomycetidae</taxon>
        <taxon>Pleosporales</taxon>
        <taxon>Massarineae</taxon>
        <taxon>Massarinaceae</taxon>
        <taxon>Byssothecium</taxon>
    </lineage>
</organism>
<evidence type="ECO:0000313" key="1">
    <source>
        <dbReference type="EMBL" id="KAF1948990.1"/>
    </source>
</evidence>